<dbReference type="AlphaFoldDB" id="C6XMC0"/>
<dbReference type="EMBL" id="CP001678">
    <property type="protein sequence ID" value="ACT58063.1"/>
    <property type="molecule type" value="Genomic_DNA"/>
</dbReference>
<dbReference type="HOGENOM" id="CLU_1813157_0_0_5"/>
<proteinExistence type="predicted"/>
<evidence type="ECO:0000313" key="3">
    <source>
        <dbReference type="Proteomes" id="UP000002745"/>
    </source>
</evidence>
<dbReference type="Proteomes" id="UP000002745">
    <property type="component" value="Chromosome"/>
</dbReference>
<dbReference type="KEGG" id="hba:Hbal_0361"/>
<name>C6XMC0_HIRBI</name>
<dbReference type="OrthoDB" id="10020314at2"/>
<accession>C6XMC0</accession>
<feature type="transmembrane region" description="Helical" evidence="1">
    <location>
        <begin position="98"/>
        <end position="119"/>
    </location>
</feature>
<reference evidence="3" key="1">
    <citation type="journal article" date="2011" name="J. Bacteriol.">
        <title>Genome sequences of eight morphologically diverse alphaproteobacteria.</title>
        <authorList>
            <consortium name="US DOE Joint Genome Institute"/>
            <person name="Brown P.J."/>
            <person name="Kysela D.T."/>
            <person name="Buechlein A."/>
            <person name="Hemmerich C."/>
            <person name="Brun Y.V."/>
        </authorList>
    </citation>
    <scope>NUCLEOTIDE SEQUENCE [LARGE SCALE GENOMIC DNA]</scope>
    <source>
        <strain evidence="3">ATCC 49814 / DSM 5838 / IFAM 1418</strain>
    </source>
</reference>
<protein>
    <recommendedName>
        <fullName evidence="4">Transmembrane protein</fullName>
    </recommendedName>
</protein>
<evidence type="ECO:0000313" key="2">
    <source>
        <dbReference type="EMBL" id="ACT58063.1"/>
    </source>
</evidence>
<keyword evidence="3" id="KW-1185">Reference proteome</keyword>
<sequence>MSRVQRIFIAISIALALGAAGAALLNKNTHMVFHSVKVKPQYYMPPDIQPNCVNEFGCNIKTRIPLWLQDHLTDVEITNQSQQHVVIVETNVAVLKSLAYGTFVGTLIYGFLFLTNLTIRAIYRHRKLIVSYLRSQFAISRA</sequence>
<keyword evidence="1" id="KW-0812">Transmembrane</keyword>
<keyword evidence="1" id="KW-0472">Membrane</keyword>
<dbReference type="RefSeq" id="WP_015826213.1">
    <property type="nucleotide sequence ID" value="NC_012982.1"/>
</dbReference>
<evidence type="ECO:0008006" key="4">
    <source>
        <dbReference type="Google" id="ProtNLM"/>
    </source>
</evidence>
<organism evidence="2 3">
    <name type="scientific">Hirschia baltica (strain ATCC 49814 / DSM 5838 / IFAM 1418)</name>
    <dbReference type="NCBI Taxonomy" id="582402"/>
    <lineage>
        <taxon>Bacteria</taxon>
        <taxon>Pseudomonadati</taxon>
        <taxon>Pseudomonadota</taxon>
        <taxon>Alphaproteobacteria</taxon>
        <taxon>Hyphomonadales</taxon>
        <taxon>Hyphomonadaceae</taxon>
        <taxon>Hirschia</taxon>
    </lineage>
</organism>
<evidence type="ECO:0000256" key="1">
    <source>
        <dbReference type="SAM" id="Phobius"/>
    </source>
</evidence>
<keyword evidence="1" id="KW-1133">Transmembrane helix</keyword>
<gene>
    <name evidence="2" type="ordered locus">Hbal_0361</name>
</gene>